<evidence type="ECO:0000256" key="2">
    <source>
        <dbReference type="SAM" id="Phobius"/>
    </source>
</evidence>
<reference evidence="3" key="1">
    <citation type="submission" date="2022-01" db="EMBL/GenBank/DDBJ databases">
        <authorList>
            <person name="Braso-Vives M."/>
        </authorList>
    </citation>
    <scope>NUCLEOTIDE SEQUENCE</scope>
</reference>
<proteinExistence type="predicted"/>
<sequence>MYEEAQPVRAPRKGPDSGQRSGQSSDSRPIQHSGSSGPWQRRSDLHGKDADDKLEEGLEETSHTNEEAEAVKRNAVYRSTDMFWWVAVIIIIMSGGLPGLSPPFLPSRYGPPWVAAGKAAGTFKRGLFKRGSERKQKPTAADATGAQTPTEYVTGAQTPTEDDTSAQTPNEDVTGAQTPTEDVTGAQTPTEDVTGAQTLVADVTGGQKAQTFDGVQVAWGRVLRDPYDTEDQDVLEVLLLEMSKTDWAAVFKDEMVSIWSRDNGRFLKECQEGQLVTWLKGEVKKKHPISRAPTSKRYRKNQKDKVDKPKTTKKDKAKAPKKTRKEHQQSLPKML</sequence>
<keyword evidence="4" id="KW-1185">Reference proteome</keyword>
<evidence type="ECO:0000313" key="3">
    <source>
        <dbReference type="EMBL" id="CAH1277052.1"/>
    </source>
</evidence>
<dbReference type="Proteomes" id="UP000838412">
    <property type="component" value="Unassembled WGS sequence"/>
</dbReference>
<evidence type="ECO:0000313" key="4">
    <source>
        <dbReference type="Proteomes" id="UP000838412"/>
    </source>
</evidence>
<name>A0A8S4MMI5_BRALA</name>
<dbReference type="EMBL" id="CAKMNS010000141">
    <property type="protein sequence ID" value="CAH1277052.1"/>
    <property type="molecule type" value="Genomic_DNA"/>
</dbReference>
<comment type="caution">
    <text evidence="3">The sequence shown here is derived from an EMBL/GenBank/DDBJ whole genome shotgun (WGS) entry which is preliminary data.</text>
</comment>
<feature type="transmembrane region" description="Helical" evidence="2">
    <location>
        <begin position="82"/>
        <end position="100"/>
    </location>
</feature>
<feature type="region of interest" description="Disordered" evidence="1">
    <location>
        <begin position="1"/>
        <end position="67"/>
    </location>
</feature>
<feature type="compositionally biased region" description="Basic and acidic residues" evidence="1">
    <location>
        <begin position="41"/>
        <end position="51"/>
    </location>
</feature>
<accession>A0A8S4MMI5</accession>
<gene>
    <name evidence="3" type="primary">Hypp9467</name>
    <name evidence="3" type="ORF">BLAG_LOCUS25944</name>
</gene>
<evidence type="ECO:0000256" key="1">
    <source>
        <dbReference type="SAM" id="MobiDB-lite"/>
    </source>
</evidence>
<keyword evidence="2" id="KW-0472">Membrane</keyword>
<feature type="compositionally biased region" description="Basic and acidic residues" evidence="1">
    <location>
        <begin position="301"/>
        <end position="318"/>
    </location>
</feature>
<feature type="compositionally biased region" description="Low complexity" evidence="1">
    <location>
        <begin position="16"/>
        <end position="28"/>
    </location>
</feature>
<organism evidence="3 4">
    <name type="scientific">Branchiostoma lanceolatum</name>
    <name type="common">Common lancelet</name>
    <name type="synonym">Amphioxus lanceolatum</name>
    <dbReference type="NCBI Taxonomy" id="7740"/>
    <lineage>
        <taxon>Eukaryota</taxon>
        <taxon>Metazoa</taxon>
        <taxon>Chordata</taxon>
        <taxon>Cephalochordata</taxon>
        <taxon>Leptocardii</taxon>
        <taxon>Amphioxiformes</taxon>
        <taxon>Branchiostomatidae</taxon>
        <taxon>Branchiostoma</taxon>
    </lineage>
</organism>
<dbReference type="AlphaFoldDB" id="A0A8S4MMI5"/>
<feature type="compositionally biased region" description="Basic residues" evidence="1">
    <location>
        <begin position="284"/>
        <end position="300"/>
    </location>
</feature>
<keyword evidence="2" id="KW-0812">Transmembrane</keyword>
<protein>
    <submittedName>
        <fullName evidence="3">Hypp9467 protein</fullName>
    </submittedName>
</protein>
<feature type="region of interest" description="Disordered" evidence="1">
    <location>
        <begin position="128"/>
        <end position="189"/>
    </location>
</feature>
<keyword evidence="2" id="KW-1133">Transmembrane helix</keyword>
<feature type="compositionally biased region" description="Polar residues" evidence="1">
    <location>
        <begin position="145"/>
        <end position="189"/>
    </location>
</feature>
<feature type="region of interest" description="Disordered" evidence="1">
    <location>
        <begin position="284"/>
        <end position="335"/>
    </location>
</feature>